<feature type="signal peptide" evidence="5">
    <location>
        <begin position="1"/>
        <end position="25"/>
    </location>
</feature>
<dbReference type="OrthoDB" id="1776524at2"/>
<geneLocation type="plasmid" evidence="7 8">
    <name>unnamed3</name>
</geneLocation>
<evidence type="ECO:0000256" key="2">
    <source>
        <dbReference type="ARBA" id="ARBA00022525"/>
    </source>
</evidence>
<dbReference type="SMART" id="SM00710">
    <property type="entry name" value="PbH1"/>
    <property type="match status" value="5"/>
</dbReference>
<dbReference type="GO" id="GO:0005576">
    <property type="term" value="C:extracellular region"/>
    <property type="evidence" value="ECO:0007669"/>
    <property type="project" value="UniProtKB-SubCell"/>
</dbReference>
<feature type="compositionally biased region" description="Pro residues" evidence="4">
    <location>
        <begin position="1217"/>
        <end position="1227"/>
    </location>
</feature>
<feature type="compositionally biased region" description="Pro residues" evidence="4">
    <location>
        <begin position="1042"/>
        <end position="1063"/>
    </location>
</feature>
<dbReference type="Proteomes" id="UP000249605">
    <property type="component" value="Plasmid unnamed3"/>
</dbReference>
<evidence type="ECO:0000256" key="3">
    <source>
        <dbReference type="ARBA" id="ARBA00022729"/>
    </source>
</evidence>
<feature type="chain" id="PRO_5015895296" evidence="5">
    <location>
        <begin position="26"/>
        <end position="1733"/>
    </location>
</feature>
<organism evidence="7 8">
    <name type="scientific">Azospirillum ramasamyi</name>
    <dbReference type="NCBI Taxonomy" id="682998"/>
    <lineage>
        <taxon>Bacteria</taxon>
        <taxon>Pseudomonadati</taxon>
        <taxon>Pseudomonadota</taxon>
        <taxon>Alphaproteobacteria</taxon>
        <taxon>Rhodospirillales</taxon>
        <taxon>Azospirillaceae</taxon>
        <taxon>Azospirillum</taxon>
    </lineage>
</organism>
<dbReference type="GO" id="GO:0004197">
    <property type="term" value="F:cysteine-type endopeptidase activity"/>
    <property type="evidence" value="ECO:0007669"/>
    <property type="project" value="InterPro"/>
</dbReference>
<feature type="compositionally biased region" description="Low complexity" evidence="4">
    <location>
        <begin position="1202"/>
        <end position="1216"/>
    </location>
</feature>
<dbReference type="KEGG" id="azm:DM194_23725"/>
<accession>A0A2U9SD24</accession>
<gene>
    <name evidence="7" type="ORF">DM194_23725</name>
</gene>
<evidence type="ECO:0000313" key="8">
    <source>
        <dbReference type="Proteomes" id="UP000249605"/>
    </source>
</evidence>
<keyword evidence="7" id="KW-0614">Plasmid</keyword>
<dbReference type="SUPFAM" id="SSF51126">
    <property type="entry name" value="Pectin lyase-like"/>
    <property type="match status" value="1"/>
</dbReference>
<dbReference type="InterPro" id="IPR006626">
    <property type="entry name" value="PbH1"/>
</dbReference>
<feature type="region of interest" description="Disordered" evidence="4">
    <location>
        <begin position="1188"/>
        <end position="1233"/>
    </location>
</feature>
<keyword evidence="2" id="KW-0964">Secreted</keyword>
<name>A0A2U9SD24_9PROT</name>
<evidence type="ECO:0000256" key="1">
    <source>
        <dbReference type="ARBA" id="ARBA00004613"/>
    </source>
</evidence>
<dbReference type="PANTHER" id="PTHR12338:SF8">
    <property type="entry name" value="HEME_HEMOPEXIN-BINDING PROTEIN"/>
    <property type="match status" value="1"/>
</dbReference>
<feature type="compositionally biased region" description="Gly residues" evidence="4">
    <location>
        <begin position="1089"/>
        <end position="1098"/>
    </location>
</feature>
<feature type="compositionally biased region" description="Low complexity" evidence="4">
    <location>
        <begin position="1099"/>
        <end position="1134"/>
    </location>
</feature>
<feature type="region of interest" description="Disordered" evidence="4">
    <location>
        <begin position="1024"/>
        <end position="1138"/>
    </location>
</feature>
<evidence type="ECO:0000313" key="7">
    <source>
        <dbReference type="EMBL" id="AWU97485.1"/>
    </source>
</evidence>
<evidence type="ECO:0000256" key="4">
    <source>
        <dbReference type="SAM" id="MobiDB-lite"/>
    </source>
</evidence>
<dbReference type="InterPro" id="IPR011050">
    <property type="entry name" value="Pectin_lyase_fold/virulence"/>
</dbReference>
<feature type="compositionally biased region" description="Polar residues" evidence="4">
    <location>
        <begin position="297"/>
        <end position="309"/>
    </location>
</feature>
<feature type="region of interest" description="Disordered" evidence="4">
    <location>
        <begin position="289"/>
        <end position="310"/>
    </location>
</feature>
<dbReference type="NCBIfam" id="TIGR01901">
    <property type="entry name" value="adhes_NPXG"/>
    <property type="match status" value="1"/>
</dbReference>
<dbReference type="InterPro" id="IPR029030">
    <property type="entry name" value="Caspase-like_dom_sf"/>
</dbReference>
<dbReference type="InterPro" id="IPR011600">
    <property type="entry name" value="Pept_C14_caspase"/>
</dbReference>
<comment type="subcellular location">
    <subcellularLocation>
        <location evidence="1">Secreted</location>
    </subcellularLocation>
</comment>
<dbReference type="SUPFAM" id="SSF52129">
    <property type="entry name" value="Caspase-like"/>
    <property type="match status" value="1"/>
</dbReference>
<feature type="region of interest" description="Disordered" evidence="4">
    <location>
        <begin position="1398"/>
        <end position="1418"/>
    </location>
</feature>
<dbReference type="Gene3D" id="2.60.40.10">
    <property type="entry name" value="Immunoglobulins"/>
    <property type="match status" value="1"/>
</dbReference>
<reference evidence="7 8" key="1">
    <citation type="submission" date="2018-06" db="EMBL/GenBank/DDBJ databases">
        <title>Complete genome sequencing of Azospirillum sp. M2T2B2.</title>
        <authorList>
            <person name="Heo J."/>
            <person name="Kim S.-J."/>
            <person name="Kwon S.-W."/>
            <person name="Anandham R."/>
        </authorList>
    </citation>
    <scope>NUCLEOTIDE SEQUENCE [LARGE SCALE GENOMIC DNA]</scope>
    <source>
        <strain evidence="7 8">M2T2B2</strain>
        <plasmid evidence="7 8">unnamed3</plasmid>
    </source>
</reference>
<dbReference type="InterPro" id="IPR001309">
    <property type="entry name" value="Pept_C14_p20"/>
</dbReference>
<dbReference type="Pfam" id="PF05860">
    <property type="entry name" value="TPS"/>
    <property type="match status" value="1"/>
</dbReference>
<keyword evidence="3 5" id="KW-0732">Signal</keyword>
<dbReference type="InterPro" id="IPR012334">
    <property type="entry name" value="Pectin_lyas_fold"/>
</dbReference>
<feature type="domain" description="Caspase family p20" evidence="6">
    <location>
        <begin position="1496"/>
        <end position="1576"/>
    </location>
</feature>
<dbReference type="Gene3D" id="3.40.50.1460">
    <property type="match status" value="1"/>
</dbReference>
<evidence type="ECO:0000259" key="6">
    <source>
        <dbReference type="PROSITE" id="PS50208"/>
    </source>
</evidence>
<keyword evidence="8" id="KW-1185">Reference proteome</keyword>
<dbReference type="InterPro" id="IPR050909">
    <property type="entry name" value="Bact_Autotransporter_VF"/>
</dbReference>
<sequence>MAGAARLAVIAAVAALGLPALPAFANPEGGVVTDGSAVIQSTGPGRLDVIQSTPKAVIDWKRFGIAEGEHTNFQQPDANSITLNRVTGPDPSAIMGRLTANGQVWLVNPNGILFGPNASVDVGGLVATTHDIRNEDFMAGRHSFEGRAGSTATVENEGSITVAQAGLAALVAPGVANRGTIQARMGEVTLASGRRFVVDLFGDQKINIAVDAKTDARPVGADGKPVDALVSNSGRIFADGGRVQMTASAAKGLVDRVVNMSGTVQARRVEQQGGDIVLLGDGGEVEVSGTLDASGRNAGQTGGSVSVSGDRTALTGKARIDASGAAGGGEVLVGGDVQGGKASAATLAGYGIRPARKPVPPSAETVVAQAATIAADATESGKGGKVVVWADGGTRFDGAISARGGAAGGNGGFVETSGKLSLQVRGRVDAGASAGKGGSWLLDPTDIRVSSSGGTISAATIEASLNTGTAVTLQTDSAISGNGDITVDEAIVKSYGGDTSLTLNAYRNIIVNEGIRSDSGALTLVLNAGNTGDEDTRDGAVRIGKESGAISINTRGGSFLVGGGINPSLYAATGLPLAGYASGVNLLNATIDTGAGSITISGNGGLYDGGGNHGIALRNSQLLTTSGAVTLTGAGGISNCPVQTCDQNLYGGDNLGVLLDAATVHSLSGIVTVTGAAGHNDQDYFPGHPIGNSLGVRLRGSRLESDNGAIIIAGSGGTDRSESGVGNQAIVIEGSSQLIGLGGTSITLTSGGGWNDDIVLDSSTVTTQSGAIRVDAARDLITMNLALTGGGTTTLKAGSGVSLMSTTINSSGTPVVVNSGADSSGPILIAGSTIQTHGGAITLGGGNDPGASPATGNEKNATGVTIESSELLSDGGTIAITGEGSHYDGDGHGVAIIGQSRIGSGTGKIAIRGKSVSYSGWSAGVMIASDDGGRPILQSASTAADAILIDGDASEADAEEAWGAKIQGSAEIRSAGGVAITGRAGTSAAISEVAGIGLDAETDGNIQIVAAAGEVTLQGTAGTGEKASDVYRNGDVTISSTPAPPPPPPPVTPPPVTPPPVTPTLPEVPEVPATPATPTTPAAPTTPETGGGDGGGPGTPSTGTPGTDASGTNPEGTGSTGSASSDTSSSTGQSALAGNGSVQTVLQPVAQIMASPTTATPPTIAPATGTSAAATTPQTFLSALEQGTATQSMVPRSGEGQGTQTTGGNSSSGSAPISPPPPPPPGPSTVVLPSGRSVTFTAEATQAYASGATLSQPGPQLLASPQVQAAAGSIIQAAGSGGMVQAVTALATGGLSLPEQRAVLASVPVPTLIGGLTASSDPVAVLVGGILQNSAAGQPGGYAQVRATVTQANLPPQVVRTYLAMVQRVEREQRTQAFAGALRQLVANPAAADMLGRPTASSAPPALQQARGGRTRGGTMTLRGIVADSANLAEARVNGRWVFIDEQGQFRTSIPVEPGATEATLTMTDETGKTTEQRIAIDAAAAAPDPAAPPKPRKIALMIAVDTYRDTGIPALVTPEADIKAVGKALNDQLGYETRVLRNPTKAQIGEALRKLGREVSEQDQVMVYYAGHGYELAETGTGYWLPADAETTSARNWVSNNDIGRFLSRMPAKHVMVVSDSCYSGAFTKEQKVDASRIASEQEIRQRRSVMALSSGGDEPVADGDVNSPFAAALKKRVLALPKDSNGYALYQEVRDDVTRDAPQTPQYGVIRTAGYDEGGDFLLELPDRPMN</sequence>
<dbReference type="PANTHER" id="PTHR12338">
    <property type="entry name" value="AUTOTRANSPORTER"/>
    <property type="match status" value="1"/>
</dbReference>
<proteinExistence type="predicted"/>
<dbReference type="SMART" id="SM00912">
    <property type="entry name" value="Haemagg_act"/>
    <property type="match status" value="1"/>
</dbReference>
<dbReference type="GO" id="GO:0006508">
    <property type="term" value="P:proteolysis"/>
    <property type="evidence" value="ECO:0007669"/>
    <property type="project" value="InterPro"/>
</dbReference>
<dbReference type="PROSITE" id="PS50208">
    <property type="entry name" value="CASPASE_P20"/>
    <property type="match status" value="1"/>
</dbReference>
<protein>
    <submittedName>
        <fullName evidence="7">Hemagglutinin</fullName>
    </submittedName>
</protein>
<dbReference type="Gene3D" id="2.160.20.10">
    <property type="entry name" value="Single-stranded right-handed beta-helix, Pectin lyase-like"/>
    <property type="match status" value="1"/>
</dbReference>
<dbReference type="Pfam" id="PF00656">
    <property type="entry name" value="Peptidase_C14"/>
    <property type="match status" value="1"/>
</dbReference>
<feature type="compositionally biased region" description="Low complexity" evidence="4">
    <location>
        <begin position="1064"/>
        <end position="1088"/>
    </location>
</feature>
<evidence type="ECO:0000256" key="5">
    <source>
        <dbReference type="SAM" id="SignalP"/>
    </source>
</evidence>
<dbReference type="EMBL" id="CP029833">
    <property type="protein sequence ID" value="AWU97485.1"/>
    <property type="molecule type" value="Genomic_DNA"/>
</dbReference>
<dbReference type="InterPro" id="IPR013783">
    <property type="entry name" value="Ig-like_fold"/>
</dbReference>
<dbReference type="InterPro" id="IPR008638">
    <property type="entry name" value="FhaB/CdiA-like_TPS"/>
</dbReference>